<gene>
    <name evidence="1" type="ORF">GEV02_21565</name>
</gene>
<dbReference type="InterPro" id="IPR005415">
    <property type="entry name" value="T3SS_Ca_resp_chp_LcrH/SycD"/>
</dbReference>
<organism evidence="1 2">
    <name type="scientific">Rugamonas aquatica</name>
    <dbReference type="NCBI Taxonomy" id="2743357"/>
    <lineage>
        <taxon>Bacteria</taxon>
        <taxon>Pseudomonadati</taxon>
        <taxon>Pseudomonadota</taxon>
        <taxon>Betaproteobacteria</taxon>
        <taxon>Burkholderiales</taxon>
        <taxon>Oxalobacteraceae</taxon>
        <taxon>Telluria group</taxon>
        <taxon>Rugamonas</taxon>
    </lineage>
</organism>
<dbReference type="Proteomes" id="UP000440498">
    <property type="component" value="Unassembled WGS sequence"/>
</dbReference>
<evidence type="ECO:0000313" key="2">
    <source>
        <dbReference type="Proteomes" id="UP000440498"/>
    </source>
</evidence>
<dbReference type="RefSeq" id="WP_152840027.1">
    <property type="nucleotide sequence ID" value="NZ_WHUG01000009.1"/>
</dbReference>
<dbReference type="NCBIfam" id="TIGR02552">
    <property type="entry name" value="LcrH_SycD"/>
    <property type="match status" value="1"/>
</dbReference>
<name>A0A6A7N6R9_9BURK</name>
<accession>A0A6A7N6R9</accession>
<protein>
    <submittedName>
        <fullName evidence="1">CesD/SycD/LcrH family type III secretion system chaperone</fullName>
    </submittedName>
</protein>
<dbReference type="InterPro" id="IPR011990">
    <property type="entry name" value="TPR-like_helical_dom_sf"/>
</dbReference>
<comment type="caution">
    <text evidence="1">The sequence shown here is derived from an EMBL/GenBank/DDBJ whole genome shotgun (WGS) entry which is preliminary data.</text>
</comment>
<dbReference type="InterPro" id="IPR016379">
    <property type="entry name" value="T3SS_Ca_resp_chp_LcrH/SycD_sub"/>
</dbReference>
<dbReference type="Gene3D" id="1.25.40.10">
    <property type="entry name" value="Tetratricopeptide repeat domain"/>
    <property type="match status" value="1"/>
</dbReference>
<proteinExistence type="predicted"/>
<dbReference type="PRINTS" id="PR01595">
    <property type="entry name" value="SYCDCHAPRONE"/>
</dbReference>
<evidence type="ECO:0000313" key="1">
    <source>
        <dbReference type="EMBL" id="MQA40736.1"/>
    </source>
</evidence>
<dbReference type="SUPFAM" id="SSF48452">
    <property type="entry name" value="TPR-like"/>
    <property type="match status" value="1"/>
</dbReference>
<dbReference type="PIRSF" id="PIRSF003165">
    <property type="entry name" value="Chaperone_SicA"/>
    <property type="match status" value="1"/>
</dbReference>
<dbReference type="AlphaFoldDB" id="A0A6A7N6R9"/>
<keyword evidence="2" id="KW-1185">Reference proteome</keyword>
<reference evidence="1 2" key="1">
    <citation type="submission" date="2019-10" db="EMBL/GenBank/DDBJ databases">
        <title>Two novel species isolated from a subtropical stream in China.</title>
        <authorList>
            <person name="Lu H."/>
        </authorList>
    </citation>
    <scope>NUCLEOTIDE SEQUENCE [LARGE SCALE GENOMIC DNA]</scope>
    <source>
        <strain evidence="1 2">FT29W</strain>
    </source>
</reference>
<sequence length="165" mass="17793">MQANISASAEASGQVLALAGFLAEHGGTLAQGRGIDQRELEAAYALAYNLYGQARWEDALAMFDFLCAHDHLQRRFHIGRAACLQMHKQYERALVAYGVAHLMDVDDPDVGLRIAECLAGLGRHADARLALATVAVQVEGKPEHDAVGRRAQALFDLLAQVEASA</sequence>
<dbReference type="EMBL" id="WHUG01000009">
    <property type="protein sequence ID" value="MQA40736.1"/>
    <property type="molecule type" value="Genomic_DNA"/>
</dbReference>